<dbReference type="EMBL" id="QUTA01008798">
    <property type="protein sequence ID" value="RHY02627.1"/>
    <property type="molecule type" value="Genomic_DNA"/>
</dbReference>
<comment type="caution">
    <text evidence="3">The sequence shown here is derived from an EMBL/GenBank/DDBJ whole genome shotgun (WGS) entry which is preliminary data.</text>
</comment>
<accession>A0A397CTW2</accession>
<evidence type="ECO:0000313" key="8">
    <source>
        <dbReference type="Proteomes" id="UP000266239"/>
    </source>
</evidence>
<dbReference type="Proteomes" id="UP000266239">
    <property type="component" value="Unassembled WGS sequence"/>
</dbReference>
<dbReference type="VEuPathDB" id="FungiDB:H257_16323"/>
<proteinExistence type="predicted"/>
<sequence>MEPAATTTTAITAATMSGANDPVSPSALPLSRAVTFTTATTYLFDIAYGGSALPKTTGPPIGLAPSHTHITHVDLGTSAHCRRGSVRKFTHLERIDMLKRAEYHVQDIAAFCVEALAIRKSRAIAADEARAEKQHMKRMLEETLSEQQQRATPFRRRMTMMDPSARLTIEA</sequence>
<dbReference type="EMBL" id="QUTC01006517">
    <property type="protein sequence ID" value="RHY51758.1"/>
    <property type="molecule type" value="Genomic_DNA"/>
</dbReference>
<dbReference type="Proteomes" id="UP000286510">
    <property type="component" value="Unassembled WGS sequence"/>
</dbReference>
<evidence type="ECO:0008006" key="11">
    <source>
        <dbReference type="Google" id="ProtNLM"/>
    </source>
</evidence>
<evidence type="ECO:0000313" key="10">
    <source>
        <dbReference type="Proteomes" id="UP000286510"/>
    </source>
</evidence>
<name>A0A397CTW2_APHAT</name>
<dbReference type="EMBL" id="QUTF01014010">
    <property type="protein sequence ID" value="RHZ14966.1"/>
    <property type="molecule type" value="Genomic_DNA"/>
</dbReference>
<protein>
    <recommendedName>
        <fullName evidence="11">Cysteine/serine-rich nuclear protein N-terminal domain-containing protein</fullName>
    </recommendedName>
</protein>
<dbReference type="AlphaFoldDB" id="A0A397CTW2"/>
<evidence type="ECO:0000313" key="6">
    <source>
        <dbReference type="Proteomes" id="UP000265716"/>
    </source>
</evidence>
<dbReference type="EMBL" id="QUTB01007672">
    <property type="protein sequence ID" value="RHY45006.1"/>
    <property type="molecule type" value="Genomic_DNA"/>
</dbReference>
<reference evidence="6 7" key="1">
    <citation type="submission" date="2018-08" db="EMBL/GenBank/DDBJ databases">
        <title>Aphanomyces genome sequencing and annotation.</title>
        <authorList>
            <person name="Minardi D."/>
            <person name="Oidtmann B."/>
            <person name="Van Der Giezen M."/>
            <person name="Studholme D.J."/>
        </authorList>
    </citation>
    <scope>NUCLEOTIDE SEQUENCE [LARGE SCALE GENOMIC DNA]</scope>
    <source>
        <strain evidence="4 7">197901</strain>
        <strain evidence="5 10">FDL457</strain>
        <strain evidence="3 6">SA</strain>
        <strain evidence="2 9">Si</strain>
        <strain evidence="1 8">Yx</strain>
    </source>
</reference>
<dbReference type="EMBL" id="QUTE01017561">
    <property type="protein sequence ID" value="RHY92604.1"/>
    <property type="molecule type" value="Genomic_DNA"/>
</dbReference>
<dbReference type="Proteomes" id="UP000265716">
    <property type="component" value="Unassembled WGS sequence"/>
</dbReference>
<evidence type="ECO:0000313" key="7">
    <source>
        <dbReference type="Proteomes" id="UP000266196"/>
    </source>
</evidence>
<evidence type="ECO:0000313" key="9">
    <source>
        <dbReference type="Proteomes" id="UP000283543"/>
    </source>
</evidence>
<evidence type="ECO:0000313" key="3">
    <source>
        <dbReference type="EMBL" id="RHY51758.1"/>
    </source>
</evidence>
<evidence type="ECO:0000313" key="5">
    <source>
        <dbReference type="EMBL" id="RHZ14966.1"/>
    </source>
</evidence>
<evidence type="ECO:0000313" key="4">
    <source>
        <dbReference type="EMBL" id="RHY92604.1"/>
    </source>
</evidence>
<dbReference type="Proteomes" id="UP000283543">
    <property type="component" value="Unassembled WGS sequence"/>
</dbReference>
<gene>
    <name evidence="1" type="ORF">DYB25_011575</name>
    <name evidence="5" type="ORF">DYB26_005935</name>
    <name evidence="4" type="ORF">DYB31_012031</name>
    <name evidence="2" type="ORF">DYB34_013253</name>
    <name evidence="3" type="ORF">DYB38_000969</name>
</gene>
<evidence type="ECO:0000313" key="1">
    <source>
        <dbReference type="EMBL" id="RHY02627.1"/>
    </source>
</evidence>
<organism evidence="3 6">
    <name type="scientific">Aphanomyces astaci</name>
    <name type="common">Crayfish plague agent</name>
    <dbReference type="NCBI Taxonomy" id="112090"/>
    <lineage>
        <taxon>Eukaryota</taxon>
        <taxon>Sar</taxon>
        <taxon>Stramenopiles</taxon>
        <taxon>Oomycota</taxon>
        <taxon>Saprolegniomycetes</taxon>
        <taxon>Saprolegniales</taxon>
        <taxon>Verrucalvaceae</taxon>
        <taxon>Aphanomyces</taxon>
    </lineage>
</organism>
<evidence type="ECO:0000313" key="2">
    <source>
        <dbReference type="EMBL" id="RHY45006.1"/>
    </source>
</evidence>
<dbReference type="Proteomes" id="UP000266196">
    <property type="component" value="Unassembled WGS sequence"/>
</dbReference>